<dbReference type="Pfam" id="PF04182">
    <property type="entry name" value="B-block_TFIIIC"/>
    <property type="match status" value="1"/>
</dbReference>
<feature type="region of interest" description="Disordered" evidence="6">
    <location>
        <begin position="1083"/>
        <end position="1135"/>
    </location>
</feature>
<feature type="compositionally biased region" description="Acidic residues" evidence="6">
    <location>
        <begin position="1083"/>
        <end position="1101"/>
    </location>
</feature>
<feature type="compositionally biased region" description="Polar residues" evidence="6">
    <location>
        <begin position="613"/>
        <end position="628"/>
    </location>
</feature>
<evidence type="ECO:0000259" key="7">
    <source>
        <dbReference type="Pfam" id="PF04182"/>
    </source>
</evidence>
<evidence type="ECO:0000259" key="8">
    <source>
        <dbReference type="Pfam" id="PF20222"/>
    </source>
</evidence>
<keyword evidence="3" id="KW-0238">DNA-binding</keyword>
<keyword evidence="10" id="KW-1185">Reference proteome</keyword>
<proteinExistence type="predicted"/>
<dbReference type="Proteomes" id="UP000774326">
    <property type="component" value="Unassembled WGS sequence"/>
</dbReference>
<feature type="region of interest" description="Disordered" evidence="6">
    <location>
        <begin position="879"/>
        <end position="910"/>
    </location>
</feature>
<protein>
    <submittedName>
        <fullName evidence="9">Uncharacterized protein</fullName>
    </submittedName>
</protein>
<keyword evidence="4" id="KW-0804">Transcription</keyword>
<dbReference type="InterPro" id="IPR046488">
    <property type="entry name" value="Sfc3/Tfc3_C"/>
</dbReference>
<feature type="region of interest" description="Disordered" evidence="6">
    <location>
        <begin position="295"/>
        <end position="365"/>
    </location>
</feature>
<organism evidence="9 10">
    <name type="scientific">Wickerhamomyces pijperi</name>
    <name type="common">Yeast</name>
    <name type="synonym">Pichia pijperi</name>
    <dbReference type="NCBI Taxonomy" id="599730"/>
    <lineage>
        <taxon>Eukaryota</taxon>
        <taxon>Fungi</taxon>
        <taxon>Dikarya</taxon>
        <taxon>Ascomycota</taxon>
        <taxon>Saccharomycotina</taxon>
        <taxon>Saccharomycetes</taxon>
        <taxon>Phaffomycetales</taxon>
        <taxon>Wickerhamomycetaceae</taxon>
        <taxon>Wickerhamomyces</taxon>
    </lineage>
</organism>
<sequence>MSSPLSLATLLKEITKELCFESTTGIPLQTIWEYLSTKVETLDEFTKKLIFANLKNNKNVEFLQRAEEISNNKKKSKSAEDPIIPLEERKSLTIEDEDKFLLRAELDYQFFQLTNETRSKTSVGGAPYELLLEIAKSREQGIDSLTLTTVTKQDQRSLTTRINSLNHLVVKLQILKKGRSLSLFIFKPFATQEVLNGIIEVKTKEDGTLNENFNLNGFRQKLMSILEKSKGGIRQFRDLRRELESDKTARLRKMYRSSITFLDEKGYLDRVFVTLAQSNKKTRAVRFIKPFVDQNAHNEGSGAEEEESDEDEEAGEEDEEEEEEEEEEEVPEFNETLIDDELKMLEGGGGGNSTTNTEGNATGVSELNETNSSKMKISLVKDTHFKIPTFHRFEPSQCQLFQLIDGFKMKGSTSANALNSIFGSGYARVFYKLTECYIHEKHPKHLTNQQIVRFYDSKGRLRFYRYFTRPNFNRLVGAANEPIDEFSGVKRSTKTIHNLDRSEFVSISSMVDIYEEDGVHKVYWHGSSGVPPSVKKTMLKSSADYSYPKRDSDIPDDPDFPRRKRGRPRKGEERPKSDTKKAKTTKNNAGAKGQTEAPLLPPPPTPPPPPSTGVITETANEPASSEPVTVTEPVAHPEGAMENQSGNGPIETKINVDLMAPAIPSSTKISKPHIVFEDLSGNSFQTIERYQSIIQVLVDSQGVKLNDLAFLHEIRAQLGYNADKKTLIKDLHSLIQQGKIHKQVIEVCQEETQKTELHQVIVLSGTTQQTIDDFTSSLLVPKTKKPPRDLQVLNDVNIEYFDESFDYDKVQQKKAEAAAIAAARAAEESSKAKAAKADKIKKRRAAIAAIKNSSKKKIAKAVSRERKLPSKLLKSLKKGVTNLETGNTKRSRKPRPAESRKLSRRRTTKTLTPQESLTLFKAVIICKTINKSDILWDKVAELIVDKDPSYLRSVWPRVRTMMGPTGVVKATRTLKKLILRNIRAGHITDEEVLNLDDNLGKLVEMWNDSESSTTVDLNEIENYENDDEGINDQLNSYLNEKLYINLKENHLRFKLLKNPRTYKADLSSMVKREAHLASKAYFYEEDDTDEEEPQEELEEIPEPAAEPKSETAATDTTGTSKPLETSVKPSATTTTATATATATAAIDFLKNITPEQSEVRKIILSIVLGGGNFSLEKLDILEKFPKTTIDEVFYYMAKNKEIFLSTEDNKVHIGEKLSKALASPLEALDFPRIHVFQDLLKDLFAINKGLLLNPIFHDALMVPLIELMSSDALNLTRVDHYKNEIFEGYEARALDKTYLQSDIMVIPTEKSEALIQSRRARSIPIPNKGTACSYIWIDLQGEIIKEVWMKLVRQALIHVLFHPGVPKKVLFDLKFKAIVLEYKEFEVILQWMIDSGVVQVKEEDGLWVTEQYYQSI</sequence>
<feature type="domain" description="B-block binding subunit of TFIIIC" evidence="7">
    <location>
        <begin position="126"/>
        <end position="191"/>
    </location>
</feature>
<dbReference type="PANTHER" id="PTHR15180:SF1">
    <property type="entry name" value="GENERAL TRANSCRIPTION FACTOR 3C POLYPEPTIDE 1"/>
    <property type="match status" value="1"/>
</dbReference>
<evidence type="ECO:0000256" key="5">
    <source>
        <dbReference type="ARBA" id="ARBA00023242"/>
    </source>
</evidence>
<dbReference type="EMBL" id="JAEUBG010000295">
    <property type="protein sequence ID" value="KAH3688553.1"/>
    <property type="molecule type" value="Genomic_DNA"/>
</dbReference>
<dbReference type="InterPro" id="IPR007309">
    <property type="entry name" value="TFIIIC_Bblock-bd"/>
</dbReference>
<dbReference type="OrthoDB" id="68020at2759"/>
<evidence type="ECO:0000256" key="1">
    <source>
        <dbReference type="ARBA" id="ARBA00004123"/>
    </source>
</evidence>
<keyword evidence="5" id="KW-0539">Nucleus</keyword>
<dbReference type="GO" id="GO:0005634">
    <property type="term" value="C:nucleus"/>
    <property type="evidence" value="ECO:0007669"/>
    <property type="project" value="UniProtKB-SubCell"/>
</dbReference>
<feature type="compositionally biased region" description="Acidic residues" evidence="6">
    <location>
        <begin position="302"/>
        <end position="332"/>
    </location>
</feature>
<dbReference type="InterPro" id="IPR044210">
    <property type="entry name" value="Tfc3-like"/>
</dbReference>
<dbReference type="GO" id="GO:0000127">
    <property type="term" value="C:transcription factor TFIIIC complex"/>
    <property type="evidence" value="ECO:0007669"/>
    <property type="project" value="InterPro"/>
</dbReference>
<comment type="subcellular location">
    <subcellularLocation>
        <location evidence="1">Nucleus</location>
    </subcellularLocation>
</comment>
<dbReference type="GO" id="GO:0042791">
    <property type="term" value="P:5S class rRNA transcription by RNA polymerase III"/>
    <property type="evidence" value="ECO:0007669"/>
    <property type="project" value="TreeGrafter"/>
</dbReference>
<evidence type="ECO:0000313" key="9">
    <source>
        <dbReference type="EMBL" id="KAH3688553.1"/>
    </source>
</evidence>
<evidence type="ECO:0000256" key="6">
    <source>
        <dbReference type="SAM" id="MobiDB-lite"/>
    </source>
</evidence>
<accession>A0A9P8QCR7</accession>
<dbReference type="PANTHER" id="PTHR15180">
    <property type="entry name" value="GENERAL TRANSCRIPTION FACTOR 3C POLYPEPTIDE 1"/>
    <property type="match status" value="1"/>
</dbReference>
<name>A0A9P8QCR7_WICPI</name>
<evidence type="ECO:0000256" key="4">
    <source>
        <dbReference type="ARBA" id="ARBA00023163"/>
    </source>
</evidence>
<feature type="compositionally biased region" description="Low complexity" evidence="6">
    <location>
        <begin position="353"/>
        <end position="363"/>
    </location>
</feature>
<dbReference type="GO" id="GO:0003677">
    <property type="term" value="F:DNA binding"/>
    <property type="evidence" value="ECO:0007669"/>
    <property type="project" value="UniProtKB-KW"/>
</dbReference>
<evidence type="ECO:0000256" key="3">
    <source>
        <dbReference type="ARBA" id="ARBA00023125"/>
    </source>
</evidence>
<comment type="caution">
    <text evidence="9">The sequence shown here is derived from an EMBL/GenBank/DDBJ whole genome shotgun (WGS) entry which is preliminary data.</text>
</comment>
<feature type="compositionally biased region" description="Pro residues" evidence="6">
    <location>
        <begin position="599"/>
        <end position="611"/>
    </location>
</feature>
<feature type="compositionally biased region" description="Polar residues" evidence="6">
    <location>
        <begin position="1111"/>
        <end position="1130"/>
    </location>
</feature>
<feature type="domain" description="Transcription factor tau subunit sfc3/Tfc3 C-terminal" evidence="8">
    <location>
        <begin position="1146"/>
        <end position="1370"/>
    </location>
</feature>
<gene>
    <name evidence="9" type="ORF">WICPIJ_000474</name>
</gene>
<keyword evidence="2" id="KW-0597">Phosphoprotein</keyword>
<evidence type="ECO:0000313" key="10">
    <source>
        <dbReference type="Proteomes" id="UP000774326"/>
    </source>
</evidence>
<dbReference type="GO" id="GO:0006384">
    <property type="term" value="P:transcription initiation at RNA polymerase III promoter"/>
    <property type="evidence" value="ECO:0007669"/>
    <property type="project" value="InterPro"/>
</dbReference>
<reference evidence="9" key="1">
    <citation type="journal article" date="2021" name="Open Biol.">
        <title>Shared evolutionary footprints suggest mitochondrial oxidative damage underlies multiple complex I losses in fungi.</title>
        <authorList>
            <person name="Schikora-Tamarit M.A."/>
            <person name="Marcet-Houben M."/>
            <person name="Nosek J."/>
            <person name="Gabaldon T."/>
        </authorList>
    </citation>
    <scope>NUCLEOTIDE SEQUENCE</scope>
    <source>
        <strain evidence="9">CBS2887</strain>
    </source>
</reference>
<feature type="domain" description="Transcription factor tau subunit sfc3/Tfc3 C-terminal" evidence="8">
    <location>
        <begin position="905"/>
        <end position="1099"/>
    </location>
</feature>
<dbReference type="Pfam" id="PF20222">
    <property type="entry name" value="DUF6581"/>
    <property type="match status" value="2"/>
</dbReference>
<evidence type="ECO:0000256" key="2">
    <source>
        <dbReference type="ARBA" id="ARBA00022553"/>
    </source>
</evidence>
<reference evidence="9" key="2">
    <citation type="submission" date="2021-01" db="EMBL/GenBank/DDBJ databases">
        <authorList>
            <person name="Schikora-Tamarit M.A."/>
        </authorList>
    </citation>
    <scope>NUCLEOTIDE SEQUENCE</scope>
    <source>
        <strain evidence="9">CBS2887</strain>
    </source>
</reference>
<feature type="region of interest" description="Disordered" evidence="6">
    <location>
        <begin position="544"/>
        <end position="630"/>
    </location>
</feature>
<feature type="compositionally biased region" description="Basic and acidic residues" evidence="6">
    <location>
        <begin position="569"/>
        <end position="581"/>
    </location>
</feature>